<feature type="compositionally biased region" description="Low complexity" evidence="1">
    <location>
        <begin position="85"/>
        <end position="101"/>
    </location>
</feature>
<proteinExistence type="predicted"/>
<dbReference type="GO" id="GO:0004535">
    <property type="term" value="F:poly(A)-specific ribonuclease activity"/>
    <property type="evidence" value="ECO:0007669"/>
    <property type="project" value="UniProtKB-EC"/>
</dbReference>
<dbReference type="InterPro" id="IPR005135">
    <property type="entry name" value="Endo/exonuclease/phosphatase"/>
</dbReference>
<dbReference type="GO" id="GO:0000288">
    <property type="term" value="P:nuclear-transcribed mRNA catabolic process, deadenylation-dependent decay"/>
    <property type="evidence" value="ECO:0007669"/>
    <property type="project" value="TreeGrafter"/>
</dbReference>
<gene>
    <name evidence="3" type="ORF">QTG54_003728</name>
</gene>
<feature type="compositionally biased region" description="Basic and acidic residues" evidence="1">
    <location>
        <begin position="73"/>
        <end position="82"/>
    </location>
</feature>
<accession>A0AAD8YHT9</accession>
<keyword evidence="3" id="KW-0378">Hydrolase</keyword>
<dbReference type="EMBL" id="JATAAI010000005">
    <property type="protein sequence ID" value="KAK1745804.1"/>
    <property type="molecule type" value="Genomic_DNA"/>
</dbReference>
<feature type="compositionally biased region" description="Basic residues" evidence="1">
    <location>
        <begin position="102"/>
        <end position="118"/>
    </location>
</feature>
<protein>
    <submittedName>
        <fullName evidence="3">2',5'-phosphodiesterase</fullName>
        <ecNumber evidence="3">3.1.13.4</ecNumber>
    </submittedName>
</protein>
<evidence type="ECO:0000259" key="2">
    <source>
        <dbReference type="Pfam" id="PF03372"/>
    </source>
</evidence>
<dbReference type="Proteomes" id="UP001224775">
    <property type="component" value="Unassembled WGS sequence"/>
</dbReference>
<dbReference type="AlphaFoldDB" id="A0AAD8YHT9"/>
<reference evidence="3" key="1">
    <citation type="submission" date="2023-06" db="EMBL/GenBank/DDBJ databases">
        <title>Survivors Of The Sea: Transcriptome response of Skeletonema marinoi to long-term dormancy.</title>
        <authorList>
            <person name="Pinder M.I.M."/>
            <person name="Kourtchenko O."/>
            <person name="Robertson E.K."/>
            <person name="Larsson T."/>
            <person name="Maumus F."/>
            <person name="Osuna-Cruz C.M."/>
            <person name="Vancaester E."/>
            <person name="Stenow R."/>
            <person name="Vandepoele K."/>
            <person name="Ploug H."/>
            <person name="Bruchert V."/>
            <person name="Godhe A."/>
            <person name="Topel M."/>
        </authorList>
    </citation>
    <scope>NUCLEOTIDE SEQUENCE</scope>
    <source>
        <strain evidence="3">R05AC</strain>
    </source>
</reference>
<organism evidence="3 4">
    <name type="scientific">Skeletonema marinoi</name>
    <dbReference type="NCBI Taxonomy" id="267567"/>
    <lineage>
        <taxon>Eukaryota</taxon>
        <taxon>Sar</taxon>
        <taxon>Stramenopiles</taxon>
        <taxon>Ochrophyta</taxon>
        <taxon>Bacillariophyta</taxon>
        <taxon>Coscinodiscophyceae</taxon>
        <taxon>Thalassiosirophycidae</taxon>
        <taxon>Thalassiosirales</taxon>
        <taxon>Skeletonemataceae</taxon>
        <taxon>Skeletonema</taxon>
        <taxon>Skeletonema marinoi-dohrnii complex</taxon>
    </lineage>
</organism>
<feature type="compositionally biased region" description="Polar residues" evidence="1">
    <location>
        <begin position="40"/>
        <end position="55"/>
    </location>
</feature>
<sequence length="923" mass="104106">MKVEALPSVGVGGGVSSSPSIIMSQTKSFSSTKPNLLSKYQSKSIHNSTAVTATVENGVEGRDEGSTANASADRSHCSRDGAADSITVSSKASSISSSKSKGSIKQRIKNAIGRKKVHENKDVREESPPVSSIQIAVDVKVEKKKQQQGRKKKKPKQDIIISPEAIQLEKEEVQQQQLAAQLQQDNFQLRSSNSSPWTGRVVGLRLPSSVDPAFDEKCKPNGRRVDPSLFLGDKDKKCGSTGWNPWEEEGSDSQRSCLDDRHKNYFSFHHSDYDYYENDDKCQVSIDVHLFNNKDGISMKIHMARDPSEGLDKTLQRLKISMEKKLSKNKKKKKKGKQQVTSINPIVWRKRERQHAVREETSYFKDLADIIPINLCNPFSEGGVTHDDASVPAESCSEYEKVDDVNSFSIEELLKKANKDDFGKYAISVPIEISQSETMHVPLMVDPCPPTITSVATFGSFDHTRLFENTPLVVEVCLLFAKKAKIAWFADGEKVCDDNHCYTPTKSDVGKVLTVVVTPMRPGHDGKGCEEAYQFKRQVDALPPMPILSPLRDEFLVHRDKLQEDKQPLRVVSYNILADQNASRDVNRDADDMIYSHCKLDDIIKWRRHPLIVHEILQYQGDIVCLQEVDRDVFDGLLQPCLKAHGYQGYYSEKGLDDASGIREGCAIFWSLDVFESVRLPDMKTHTFREMFQDFMCDERLHKTEWTTLHDVSKLLEEHDHLKHVLFNKLGHVLQTVVLTDKRSKEKIVVANTHLFYHPHAAHVKCLKMLIACRQLEIEHIENELSPIIFCGDYNSTPDSGVMQLLLNRFVDSGDEETWKHLCTYEWEEGAGGDLKHVSSIDVEYPPSFPQLISAYDKAPDFTHFIECFAATLDYILASSNFEVVRSASTLSFDDMKEHVAMPNEFMASDHISLVADLSFGDL</sequence>
<dbReference type="InterPro" id="IPR036691">
    <property type="entry name" value="Endo/exonu/phosph_ase_sf"/>
</dbReference>
<dbReference type="SUPFAM" id="SSF56219">
    <property type="entry name" value="DNase I-like"/>
    <property type="match status" value="1"/>
</dbReference>
<feature type="region of interest" description="Disordered" evidence="1">
    <location>
        <begin position="40"/>
        <end position="131"/>
    </location>
</feature>
<dbReference type="EC" id="3.1.13.4" evidence="3"/>
<dbReference type="Gene3D" id="3.60.10.10">
    <property type="entry name" value="Endonuclease/exonuclease/phosphatase"/>
    <property type="match status" value="1"/>
</dbReference>
<dbReference type="InterPro" id="IPR050410">
    <property type="entry name" value="CCR4/nocturin_mRNA_transcr"/>
</dbReference>
<dbReference type="GO" id="GO:0005739">
    <property type="term" value="C:mitochondrion"/>
    <property type="evidence" value="ECO:0007669"/>
    <property type="project" value="TreeGrafter"/>
</dbReference>
<evidence type="ECO:0000313" key="4">
    <source>
        <dbReference type="Proteomes" id="UP001224775"/>
    </source>
</evidence>
<evidence type="ECO:0000256" key="1">
    <source>
        <dbReference type="SAM" id="MobiDB-lite"/>
    </source>
</evidence>
<dbReference type="Pfam" id="PF03372">
    <property type="entry name" value="Exo_endo_phos"/>
    <property type="match status" value="1"/>
</dbReference>
<feature type="domain" description="Endonuclease/exonuclease/phosphatase" evidence="2">
    <location>
        <begin position="611"/>
        <end position="911"/>
    </location>
</feature>
<evidence type="ECO:0000313" key="3">
    <source>
        <dbReference type="EMBL" id="KAK1745804.1"/>
    </source>
</evidence>
<name>A0AAD8YHT9_9STRA</name>
<dbReference type="PANTHER" id="PTHR12121">
    <property type="entry name" value="CARBON CATABOLITE REPRESSOR PROTEIN 4"/>
    <property type="match status" value="1"/>
</dbReference>
<feature type="region of interest" description="Disordered" evidence="1">
    <location>
        <begin position="1"/>
        <end position="21"/>
    </location>
</feature>
<dbReference type="PANTHER" id="PTHR12121:SF37">
    <property type="entry name" value="2',5'-PHOSPHODIESTERASE 12"/>
    <property type="match status" value="1"/>
</dbReference>
<keyword evidence="4" id="KW-1185">Reference proteome</keyword>
<comment type="caution">
    <text evidence="3">The sequence shown here is derived from an EMBL/GenBank/DDBJ whole genome shotgun (WGS) entry which is preliminary data.</text>
</comment>